<protein>
    <recommendedName>
        <fullName evidence="9">Peptidase S1 domain-containing protein</fullName>
    </recommendedName>
</protein>
<evidence type="ECO:0000313" key="10">
    <source>
        <dbReference type="EMBL" id="CAD7084526.1"/>
    </source>
</evidence>
<gene>
    <name evidence="10" type="ORF">HERILL_LOCUS7414</name>
</gene>
<keyword evidence="4" id="KW-0378">Hydrolase</keyword>
<dbReference type="CDD" id="cd00190">
    <property type="entry name" value="Tryp_SPc"/>
    <property type="match status" value="1"/>
</dbReference>
<evidence type="ECO:0000256" key="8">
    <source>
        <dbReference type="SAM" id="SignalP"/>
    </source>
</evidence>
<dbReference type="InParanoid" id="A0A7R8YUA7"/>
<dbReference type="OrthoDB" id="10059102at2759"/>
<evidence type="ECO:0000256" key="3">
    <source>
        <dbReference type="ARBA" id="ARBA00022670"/>
    </source>
</evidence>
<evidence type="ECO:0000256" key="1">
    <source>
        <dbReference type="ARBA" id="ARBA00004613"/>
    </source>
</evidence>
<dbReference type="GO" id="GO:0006508">
    <property type="term" value="P:proteolysis"/>
    <property type="evidence" value="ECO:0007669"/>
    <property type="project" value="UniProtKB-KW"/>
</dbReference>
<evidence type="ECO:0000259" key="9">
    <source>
        <dbReference type="PROSITE" id="PS50240"/>
    </source>
</evidence>
<dbReference type="PANTHER" id="PTHR24264">
    <property type="entry name" value="TRYPSIN-RELATED"/>
    <property type="match status" value="1"/>
</dbReference>
<dbReference type="GO" id="GO:0004252">
    <property type="term" value="F:serine-type endopeptidase activity"/>
    <property type="evidence" value="ECO:0007669"/>
    <property type="project" value="InterPro"/>
</dbReference>
<dbReference type="Proteomes" id="UP000594454">
    <property type="component" value="Chromosome 3"/>
</dbReference>
<dbReference type="Pfam" id="PF00089">
    <property type="entry name" value="Trypsin"/>
    <property type="match status" value="1"/>
</dbReference>
<dbReference type="SMART" id="SM00020">
    <property type="entry name" value="Tryp_SPc"/>
    <property type="match status" value="1"/>
</dbReference>
<dbReference type="PROSITE" id="PS50240">
    <property type="entry name" value="TRYPSIN_DOM"/>
    <property type="match status" value="1"/>
</dbReference>
<dbReference type="GO" id="GO:0005615">
    <property type="term" value="C:extracellular space"/>
    <property type="evidence" value="ECO:0007669"/>
    <property type="project" value="TreeGrafter"/>
</dbReference>
<proteinExistence type="inferred from homology"/>
<comment type="similarity">
    <text evidence="7">Belongs to the peptidase S1 family. CLIP subfamily.</text>
</comment>
<evidence type="ECO:0000256" key="2">
    <source>
        <dbReference type="ARBA" id="ARBA00022525"/>
    </source>
</evidence>
<name>A0A7R8YUA7_HERIL</name>
<feature type="domain" description="Peptidase S1" evidence="9">
    <location>
        <begin position="1"/>
        <end position="172"/>
    </location>
</feature>
<evidence type="ECO:0000313" key="11">
    <source>
        <dbReference type="Proteomes" id="UP000594454"/>
    </source>
</evidence>
<dbReference type="InterPro" id="IPR050127">
    <property type="entry name" value="Serine_Proteases_S1"/>
</dbReference>
<keyword evidence="8" id="KW-0732">Signal</keyword>
<dbReference type="PROSITE" id="PS00135">
    <property type="entry name" value="TRYPSIN_SER"/>
    <property type="match status" value="1"/>
</dbReference>
<evidence type="ECO:0000256" key="7">
    <source>
        <dbReference type="ARBA" id="ARBA00024195"/>
    </source>
</evidence>
<evidence type="ECO:0000256" key="6">
    <source>
        <dbReference type="ARBA" id="ARBA00023157"/>
    </source>
</evidence>
<keyword evidence="5" id="KW-0720">Serine protease</keyword>
<dbReference type="InterPro" id="IPR009003">
    <property type="entry name" value="Peptidase_S1_PA"/>
</dbReference>
<evidence type="ECO:0000256" key="5">
    <source>
        <dbReference type="ARBA" id="ARBA00022825"/>
    </source>
</evidence>
<evidence type="ECO:0000256" key="4">
    <source>
        <dbReference type="ARBA" id="ARBA00022801"/>
    </source>
</evidence>
<dbReference type="PANTHER" id="PTHR24264:SF65">
    <property type="entry name" value="SRCR DOMAIN-CONTAINING PROTEIN"/>
    <property type="match status" value="1"/>
</dbReference>
<reference evidence="10 11" key="1">
    <citation type="submission" date="2020-11" db="EMBL/GenBank/DDBJ databases">
        <authorList>
            <person name="Wallbank WR R."/>
            <person name="Pardo Diaz C."/>
            <person name="Kozak K."/>
            <person name="Martin S."/>
            <person name="Jiggins C."/>
            <person name="Moest M."/>
            <person name="Warren A I."/>
            <person name="Generalovic N T."/>
            <person name="Byers J.R.P. K."/>
            <person name="Montejo-Kovacevich G."/>
            <person name="Yen C E."/>
        </authorList>
    </citation>
    <scope>NUCLEOTIDE SEQUENCE [LARGE SCALE GENOMIC DNA]</scope>
</reference>
<dbReference type="Gene3D" id="2.40.10.10">
    <property type="entry name" value="Trypsin-like serine proteases"/>
    <property type="match status" value="2"/>
</dbReference>
<dbReference type="InterPro" id="IPR043504">
    <property type="entry name" value="Peptidase_S1_PA_chymotrypsin"/>
</dbReference>
<keyword evidence="11" id="KW-1185">Reference proteome</keyword>
<keyword evidence="6" id="KW-1015">Disulfide bond</keyword>
<comment type="subcellular location">
    <subcellularLocation>
        <location evidence="1">Secreted</location>
    </subcellularLocation>
</comment>
<feature type="chain" id="PRO_5030791674" description="Peptidase S1 domain-containing protein" evidence="8">
    <location>
        <begin position="18"/>
        <end position="186"/>
    </location>
</feature>
<keyword evidence="2" id="KW-0964">Secreted</keyword>
<dbReference type="AlphaFoldDB" id="A0A7R8YUA7"/>
<keyword evidence="3" id="KW-0645">Protease</keyword>
<feature type="signal peptide" evidence="8">
    <location>
        <begin position="1"/>
        <end position="17"/>
    </location>
</feature>
<dbReference type="SUPFAM" id="SSF50494">
    <property type="entry name" value="Trypsin-like serine proteases"/>
    <property type="match status" value="1"/>
</dbReference>
<accession>A0A7R8YUA7</accession>
<dbReference type="EMBL" id="LR899011">
    <property type="protein sequence ID" value="CAD7084526.1"/>
    <property type="molecule type" value="Genomic_DNA"/>
</dbReference>
<dbReference type="InterPro" id="IPR033116">
    <property type="entry name" value="TRYPSIN_SER"/>
</dbReference>
<organism evidence="10 11">
    <name type="scientific">Hermetia illucens</name>
    <name type="common">Black soldier fly</name>
    <dbReference type="NCBI Taxonomy" id="343691"/>
    <lineage>
        <taxon>Eukaryota</taxon>
        <taxon>Metazoa</taxon>
        <taxon>Ecdysozoa</taxon>
        <taxon>Arthropoda</taxon>
        <taxon>Hexapoda</taxon>
        <taxon>Insecta</taxon>
        <taxon>Pterygota</taxon>
        <taxon>Neoptera</taxon>
        <taxon>Endopterygota</taxon>
        <taxon>Diptera</taxon>
        <taxon>Brachycera</taxon>
        <taxon>Stratiomyomorpha</taxon>
        <taxon>Stratiomyidae</taxon>
        <taxon>Hermetiinae</taxon>
        <taxon>Hermetia</taxon>
    </lineage>
</organism>
<dbReference type="InterPro" id="IPR001254">
    <property type="entry name" value="Trypsin_dom"/>
</dbReference>
<sequence length="186" mass="19859">MILLAVILMIILDAAFGKRGHRKRIIGGHPVPPGKLPFILVNAIAVTPGVKPISRSTSRPPSGTKCTVSGWGLTKSTGTDASRFLLEVEIEILSFSVCETPELGETFEESEICAGVMKGGHDSCRGDSGGPLVCSGTFTGVVSFGYDCGLPQFGAIYTDVAKFKTWVDKMIAWDGHSSLPRMRKSK</sequence>
<dbReference type="FunFam" id="2.40.10.10:FF:000002">
    <property type="entry name" value="Transmembrane protease serine"/>
    <property type="match status" value="1"/>
</dbReference>